<keyword evidence="3" id="KW-0731">Sigma factor</keyword>
<dbReference type="InterPro" id="IPR039425">
    <property type="entry name" value="RNA_pol_sigma-70-like"/>
</dbReference>
<evidence type="ECO:0000256" key="5">
    <source>
        <dbReference type="ARBA" id="ARBA00023163"/>
    </source>
</evidence>
<keyword evidence="4" id="KW-0238">DNA-binding</keyword>
<dbReference type="SUPFAM" id="SSF88946">
    <property type="entry name" value="Sigma2 domain of RNA polymerase sigma factors"/>
    <property type="match status" value="1"/>
</dbReference>
<dbReference type="GO" id="GO:0003677">
    <property type="term" value="F:DNA binding"/>
    <property type="evidence" value="ECO:0007669"/>
    <property type="project" value="UniProtKB-KW"/>
</dbReference>
<dbReference type="InterPro" id="IPR013325">
    <property type="entry name" value="RNA_pol_sigma_r2"/>
</dbReference>
<comment type="caution">
    <text evidence="7">The sequence shown here is derived from an EMBL/GenBank/DDBJ whole genome shotgun (WGS) entry which is preliminary data.</text>
</comment>
<evidence type="ECO:0000313" key="7">
    <source>
        <dbReference type="EMBL" id="MCS7475250.1"/>
    </source>
</evidence>
<evidence type="ECO:0000256" key="2">
    <source>
        <dbReference type="ARBA" id="ARBA00023015"/>
    </source>
</evidence>
<dbReference type="Gene3D" id="1.10.1740.10">
    <property type="match status" value="1"/>
</dbReference>
<keyword evidence="2" id="KW-0805">Transcription regulation</keyword>
<dbReference type="PANTHER" id="PTHR43133:SF8">
    <property type="entry name" value="RNA POLYMERASE SIGMA FACTOR HI_1459-RELATED"/>
    <property type="match status" value="1"/>
</dbReference>
<evidence type="ECO:0000259" key="6">
    <source>
        <dbReference type="Pfam" id="PF04542"/>
    </source>
</evidence>
<keyword evidence="8" id="KW-1185">Reference proteome</keyword>
<dbReference type="InterPro" id="IPR013324">
    <property type="entry name" value="RNA_pol_sigma_r3/r4-like"/>
</dbReference>
<dbReference type="NCBIfam" id="TIGR02937">
    <property type="entry name" value="sigma70-ECF"/>
    <property type="match status" value="1"/>
</dbReference>
<dbReference type="AlphaFoldDB" id="A0A9X2VEY8"/>
<proteinExistence type="inferred from homology"/>
<feature type="domain" description="RNA polymerase sigma-70 region 2" evidence="6">
    <location>
        <begin position="32"/>
        <end position="97"/>
    </location>
</feature>
<accession>A0A9X2VEY8</accession>
<gene>
    <name evidence="7" type="ORF">NZH93_00160</name>
</gene>
<dbReference type="GO" id="GO:0006352">
    <property type="term" value="P:DNA-templated transcription initiation"/>
    <property type="evidence" value="ECO:0007669"/>
    <property type="project" value="InterPro"/>
</dbReference>
<dbReference type="InterPro" id="IPR036388">
    <property type="entry name" value="WH-like_DNA-bd_sf"/>
</dbReference>
<dbReference type="Proteomes" id="UP001141259">
    <property type="component" value="Unassembled WGS sequence"/>
</dbReference>
<evidence type="ECO:0000313" key="8">
    <source>
        <dbReference type="Proteomes" id="UP001141259"/>
    </source>
</evidence>
<dbReference type="GO" id="GO:0016987">
    <property type="term" value="F:sigma factor activity"/>
    <property type="evidence" value="ECO:0007669"/>
    <property type="project" value="UniProtKB-KW"/>
</dbReference>
<reference evidence="7" key="1">
    <citation type="submission" date="2022-08" db="EMBL/GenBank/DDBJ databases">
        <authorList>
            <person name="Tistechok S."/>
            <person name="Samborskyy M."/>
            <person name="Roman I."/>
        </authorList>
    </citation>
    <scope>NUCLEOTIDE SEQUENCE</scope>
    <source>
        <strain evidence="7">DSM 103496</strain>
    </source>
</reference>
<organism evidence="7 8">
    <name type="scientific">Umezawaea endophytica</name>
    <dbReference type="NCBI Taxonomy" id="1654476"/>
    <lineage>
        <taxon>Bacteria</taxon>
        <taxon>Bacillati</taxon>
        <taxon>Actinomycetota</taxon>
        <taxon>Actinomycetes</taxon>
        <taxon>Pseudonocardiales</taxon>
        <taxon>Pseudonocardiaceae</taxon>
        <taxon>Umezawaea</taxon>
    </lineage>
</organism>
<dbReference type="RefSeq" id="WP_259620775.1">
    <property type="nucleotide sequence ID" value="NZ_JANYMP010000001.1"/>
</dbReference>
<dbReference type="Pfam" id="PF04542">
    <property type="entry name" value="Sigma70_r2"/>
    <property type="match status" value="1"/>
</dbReference>
<dbReference type="SUPFAM" id="SSF88659">
    <property type="entry name" value="Sigma3 and sigma4 domains of RNA polymerase sigma factors"/>
    <property type="match status" value="1"/>
</dbReference>
<dbReference type="Gene3D" id="1.10.10.10">
    <property type="entry name" value="Winged helix-like DNA-binding domain superfamily/Winged helix DNA-binding domain"/>
    <property type="match status" value="1"/>
</dbReference>
<keyword evidence="5" id="KW-0804">Transcription</keyword>
<comment type="similarity">
    <text evidence="1">Belongs to the sigma-70 factor family. ECF subfamily.</text>
</comment>
<dbReference type="EMBL" id="JANYMP010000001">
    <property type="protein sequence ID" value="MCS7475250.1"/>
    <property type="molecule type" value="Genomic_DNA"/>
</dbReference>
<evidence type="ECO:0000256" key="3">
    <source>
        <dbReference type="ARBA" id="ARBA00023082"/>
    </source>
</evidence>
<evidence type="ECO:0000256" key="4">
    <source>
        <dbReference type="ARBA" id="ARBA00023125"/>
    </source>
</evidence>
<dbReference type="PANTHER" id="PTHR43133">
    <property type="entry name" value="RNA POLYMERASE ECF-TYPE SIGMA FACTO"/>
    <property type="match status" value="1"/>
</dbReference>
<name>A0A9X2VEY8_9PSEU</name>
<protein>
    <submittedName>
        <fullName evidence="7">Sigma-70 family RNA polymerase sigma factor</fullName>
    </submittedName>
</protein>
<evidence type="ECO:0000256" key="1">
    <source>
        <dbReference type="ARBA" id="ARBA00010641"/>
    </source>
</evidence>
<dbReference type="InterPro" id="IPR007627">
    <property type="entry name" value="RNA_pol_sigma70_r2"/>
</dbReference>
<sequence>MTNGHRRLDDEQLGALLEKTRSGDRSSLEAVVRDLTPLLWHVARAQGLDSETSADVVQTTWLKLLRALDAIRAPGALVSWLVTTTKREAWRVSRAQRTERPVGDDAFFDEPDEAPGPEDHVVVSTRNKELWAAVEQLPQRCRQLLRIVAFLHRPDYSEVSAALGMPRGSIGPQRGRCLGRLRTLLAPKGE</sequence>
<dbReference type="InterPro" id="IPR014284">
    <property type="entry name" value="RNA_pol_sigma-70_dom"/>
</dbReference>